<feature type="transmembrane region" description="Helical" evidence="1">
    <location>
        <begin position="74"/>
        <end position="92"/>
    </location>
</feature>
<keyword evidence="1" id="KW-1133">Transmembrane helix</keyword>
<dbReference type="EMBL" id="FUWM01000008">
    <property type="protein sequence ID" value="SJZ52317.1"/>
    <property type="molecule type" value="Genomic_DNA"/>
</dbReference>
<sequence>MKIKDLVYGALLTALALAIPLMFGGYLRVYIPPFSATLASHVPTLIAMIISPLVAGLVGVGSTLGFLMILGPTIAARAAVHIVVGVVGALWIQKGKTVISAFGLTTLIHALGEALIVIPFGFSLYKAGVVIGVGTVLHHAVDAMIALTVIKMLGWKLSNDNERINA</sequence>
<feature type="transmembrane region" description="Helical" evidence="1">
    <location>
        <begin position="99"/>
        <end position="122"/>
    </location>
</feature>
<keyword evidence="1" id="KW-0472">Membrane</keyword>
<dbReference type="Proteomes" id="UP000190625">
    <property type="component" value="Unassembled WGS sequence"/>
</dbReference>
<dbReference type="RefSeq" id="WP_078809575.1">
    <property type="nucleotide sequence ID" value="NZ_FUWM01000008.1"/>
</dbReference>
<protein>
    <submittedName>
        <fullName evidence="2">Niacin transporter</fullName>
    </submittedName>
</protein>
<dbReference type="AlphaFoldDB" id="A0A1T4LCQ6"/>
<dbReference type="STRING" id="142842.SAMN02745118_01081"/>
<feature type="transmembrane region" description="Helical" evidence="1">
    <location>
        <begin position="6"/>
        <end position="30"/>
    </location>
</feature>
<evidence type="ECO:0000256" key="1">
    <source>
        <dbReference type="SAM" id="Phobius"/>
    </source>
</evidence>
<accession>A0A1T4LCQ6</accession>
<keyword evidence="3" id="KW-1185">Reference proteome</keyword>
<evidence type="ECO:0000313" key="3">
    <source>
        <dbReference type="Proteomes" id="UP000190625"/>
    </source>
</evidence>
<evidence type="ECO:0000313" key="2">
    <source>
        <dbReference type="EMBL" id="SJZ52317.1"/>
    </source>
</evidence>
<gene>
    <name evidence="2" type="ORF">SAMN02745118_01081</name>
</gene>
<keyword evidence="1" id="KW-0812">Transmembrane</keyword>
<name>A0A1T4LCQ6_9FIRM</name>
<feature type="transmembrane region" description="Helical" evidence="1">
    <location>
        <begin position="42"/>
        <end position="68"/>
    </location>
</feature>
<proteinExistence type="predicted"/>
<feature type="transmembrane region" description="Helical" evidence="1">
    <location>
        <begin position="128"/>
        <end position="150"/>
    </location>
</feature>
<organism evidence="2 3">
    <name type="scientific">Selenihalanaerobacter shriftii</name>
    <dbReference type="NCBI Taxonomy" id="142842"/>
    <lineage>
        <taxon>Bacteria</taxon>
        <taxon>Bacillati</taxon>
        <taxon>Bacillota</taxon>
        <taxon>Clostridia</taxon>
        <taxon>Halanaerobiales</taxon>
        <taxon>Halobacteroidaceae</taxon>
        <taxon>Selenihalanaerobacter</taxon>
    </lineage>
</organism>
<dbReference type="OrthoDB" id="1631895at2"/>
<reference evidence="3" key="1">
    <citation type="submission" date="2017-02" db="EMBL/GenBank/DDBJ databases">
        <authorList>
            <person name="Varghese N."/>
            <person name="Submissions S."/>
        </authorList>
    </citation>
    <scope>NUCLEOTIDE SEQUENCE [LARGE SCALE GENOMIC DNA]</scope>
    <source>
        <strain evidence="3">ATCC BAA-73</strain>
    </source>
</reference>